<dbReference type="Proteomes" id="UP000321250">
    <property type="component" value="Unassembled WGS sequence"/>
</dbReference>
<gene>
    <name evidence="2" type="ORF">FSB78_14120</name>
</gene>
<dbReference type="RefSeq" id="WP_147083241.1">
    <property type="nucleotide sequence ID" value="NZ_VOQR01000001.1"/>
</dbReference>
<keyword evidence="3" id="KW-1185">Reference proteome</keyword>
<comment type="caution">
    <text evidence="2">The sequence shown here is derived from an EMBL/GenBank/DDBJ whole genome shotgun (WGS) entry which is preliminary data.</text>
</comment>
<organism evidence="2 3">
    <name type="scientific">Sphingomonas ginsenosidivorax</name>
    <dbReference type="NCBI Taxonomy" id="862135"/>
    <lineage>
        <taxon>Bacteria</taxon>
        <taxon>Pseudomonadati</taxon>
        <taxon>Pseudomonadota</taxon>
        <taxon>Alphaproteobacteria</taxon>
        <taxon>Sphingomonadales</taxon>
        <taxon>Sphingomonadaceae</taxon>
        <taxon>Sphingomonas</taxon>
    </lineage>
</organism>
<protein>
    <submittedName>
        <fullName evidence="2">NAD(P)-dependent oxidoreductase</fullName>
    </submittedName>
</protein>
<reference evidence="2 3" key="1">
    <citation type="journal article" date="2013" name="Antonie Van Leeuwenhoek">
        <title>Sphingomonas ginsenosidivorax sp. nov., with the ability to transform ginsenosides.</title>
        <authorList>
            <person name="Jin X.F."/>
            <person name="Kim J.K."/>
            <person name="Liu Q.M."/>
            <person name="Kang M.S."/>
            <person name="He D."/>
            <person name="Jin F.X."/>
            <person name="Kim S.C."/>
            <person name="Im W.T."/>
        </authorList>
    </citation>
    <scope>NUCLEOTIDE SEQUENCE [LARGE SCALE GENOMIC DNA]</scope>
    <source>
        <strain evidence="2 3">KHI67</strain>
    </source>
</reference>
<dbReference type="Gene3D" id="3.40.50.720">
    <property type="entry name" value="NAD(P)-binding Rossmann-like Domain"/>
    <property type="match status" value="1"/>
</dbReference>
<dbReference type="AlphaFoldDB" id="A0A5C6UHU4"/>
<sequence length="278" mass="29443">MSRLLILGLGYTSGRLAARLAGEGWHVVGTTRDGRDGTLRFDDGPAVLAEIAAATHILSSVPPEGESDPVLARYGPALLRSRAWRGYLSSTGVYGDAGGAWIDETAPTGGRRPPRTRADADWLALGAHVFRLPGIYGPGRSALDRVAEGKAHRIDLPDQVFSRVHVDDIVAGVIAAFDVPAGAYNLADDRPASQNDVAAFAASLLKLPPPPFVALETLSPMGRSFYAENRRVANGKARRVLRWTPAFADYRAGLRALSAMTSPIPASTAPAAASVDQR</sequence>
<keyword evidence="1" id="KW-0520">NAD</keyword>
<dbReference type="PANTHER" id="PTHR43574">
    <property type="entry name" value="EPIMERASE-RELATED"/>
    <property type="match status" value="1"/>
</dbReference>
<dbReference type="SUPFAM" id="SSF51735">
    <property type="entry name" value="NAD(P)-binding Rossmann-fold domains"/>
    <property type="match status" value="1"/>
</dbReference>
<accession>A0A5C6UHU4</accession>
<name>A0A5C6UHU4_9SPHN</name>
<dbReference type="EMBL" id="VOQR01000001">
    <property type="protein sequence ID" value="TXC71964.1"/>
    <property type="molecule type" value="Genomic_DNA"/>
</dbReference>
<evidence type="ECO:0000256" key="1">
    <source>
        <dbReference type="ARBA" id="ARBA00023027"/>
    </source>
</evidence>
<evidence type="ECO:0000313" key="2">
    <source>
        <dbReference type="EMBL" id="TXC71964.1"/>
    </source>
</evidence>
<dbReference type="InterPro" id="IPR036291">
    <property type="entry name" value="NAD(P)-bd_dom_sf"/>
</dbReference>
<proteinExistence type="predicted"/>
<dbReference type="OrthoDB" id="9808276at2"/>
<evidence type="ECO:0000313" key="3">
    <source>
        <dbReference type="Proteomes" id="UP000321250"/>
    </source>
</evidence>